<dbReference type="AlphaFoldDB" id="A0A926F6H5"/>
<accession>A0A926F6H5</accession>
<protein>
    <submittedName>
        <fullName evidence="1">Uncharacterized protein</fullName>
    </submittedName>
</protein>
<sequence>MSENFGSKDCCGGNNSACVQTRKVYGSCKDKECLENLRVFLTASGQNLVNNAVNVKCKKVEIVWIYTDVEPVAFNRGYYTVGLKFFFRVSLDVYCGVCKPTPIEGLATYDKKVVLFGSEGNAKIFSSQYRENDIDINFMQKSNLPVAQVEVVEPIALDLKVIEPQEKCCCVCCCDVASIPNTINGLFDERFVDDEGDRKVLLTLGLFSIVRLERDVQLIVPVDDFCVPECDCTPSNNNNPCDLFDRISFPVEEFFPPERNSFDPLNTGRKKGCE</sequence>
<evidence type="ECO:0000313" key="2">
    <source>
        <dbReference type="Proteomes" id="UP000647416"/>
    </source>
</evidence>
<keyword evidence="2" id="KW-1185">Reference proteome</keyword>
<dbReference type="Proteomes" id="UP000647416">
    <property type="component" value="Unassembled WGS sequence"/>
</dbReference>
<dbReference type="RefSeq" id="WP_262431274.1">
    <property type="nucleotide sequence ID" value="NZ_JACRTE010000001.1"/>
</dbReference>
<comment type="caution">
    <text evidence="1">The sequence shown here is derived from an EMBL/GenBank/DDBJ whole genome shotgun (WGS) entry which is preliminary data.</text>
</comment>
<evidence type="ECO:0000313" key="1">
    <source>
        <dbReference type="EMBL" id="MBC8595616.1"/>
    </source>
</evidence>
<dbReference type="EMBL" id="JACRTE010000001">
    <property type="protein sequence ID" value="MBC8595616.1"/>
    <property type="molecule type" value="Genomic_DNA"/>
</dbReference>
<organism evidence="1 2">
    <name type="scientific">Qingrenia yutianensis</name>
    <dbReference type="NCBI Taxonomy" id="2763676"/>
    <lineage>
        <taxon>Bacteria</taxon>
        <taxon>Bacillati</taxon>
        <taxon>Bacillota</taxon>
        <taxon>Clostridia</taxon>
        <taxon>Eubacteriales</taxon>
        <taxon>Oscillospiraceae</taxon>
        <taxon>Qingrenia</taxon>
    </lineage>
</organism>
<reference evidence="1" key="1">
    <citation type="submission" date="2020-08" db="EMBL/GenBank/DDBJ databases">
        <title>Genome public.</title>
        <authorList>
            <person name="Liu C."/>
            <person name="Sun Q."/>
        </authorList>
    </citation>
    <scope>NUCLEOTIDE SEQUENCE</scope>
    <source>
        <strain evidence="1">NSJ-50</strain>
    </source>
</reference>
<gene>
    <name evidence="1" type="ORF">H8706_01860</name>
</gene>
<proteinExistence type="predicted"/>
<name>A0A926F6H5_9FIRM</name>